<dbReference type="PANTHER" id="PTHR43618">
    <property type="entry name" value="7-ALPHA-HYDROXYSTEROID DEHYDROGENASE"/>
    <property type="match status" value="1"/>
</dbReference>
<keyword evidence="2" id="KW-0521">NADP</keyword>
<organism evidence="5 7">
    <name type="scientific">Heliocybe sulcata</name>
    <dbReference type="NCBI Taxonomy" id="5364"/>
    <lineage>
        <taxon>Eukaryota</taxon>
        <taxon>Fungi</taxon>
        <taxon>Dikarya</taxon>
        <taxon>Basidiomycota</taxon>
        <taxon>Agaricomycotina</taxon>
        <taxon>Agaricomycetes</taxon>
        <taxon>Gloeophyllales</taxon>
        <taxon>Gloeophyllaceae</taxon>
        <taxon>Heliocybe</taxon>
    </lineage>
</organism>
<dbReference type="Pfam" id="PF00106">
    <property type="entry name" value="adh_short"/>
    <property type="match status" value="1"/>
</dbReference>
<dbReference type="Proteomes" id="UP000305948">
    <property type="component" value="Unassembled WGS sequence"/>
</dbReference>
<dbReference type="AlphaFoldDB" id="A0A5C3MVT9"/>
<sequence length="287" mass="31301">MSSLHASKLADLTGRIALVTGGGTGILSARLHRGNVVARALAANGAKVYITGRRKQVLDNAASPARDGRDRQGRDPRRRADRPDPGGQAPHPRQQRGRGRPRRPPALGHRRLLPTPLRIPKLHRLERHLPNQRLRHLLPHPRLPRAPRSETASVVNISSIAALLHLPVGRYCYLTTKAALNHLSVTLATDFALQKVPVRVNVISPGPFKSELAPPMLEEALKNSVTLPGTLSPFPTKRTESALCKAHWRGSAWRRRWLCITVLSLVASGYTNGQVIALDGGASLVNP</sequence>
<dbReference type="STRING" id="5364.A0A5C3MVT9"/>
<dbReference type="OrthoDB" id="3819888at2759"/>
<proteinExistence type="inferred from homology"/>
<evidence type="ECO:0000313" key="5">
    <source>
        <dbReference type="EMBL" id="TFK45561.1"/>
    </source>
</evidence>
<dbReference type="Gene3D" id="3.40.50.720">
    <property type="entry name" value="NAD(P)-binding Rossmann-like Domain"/>
    <property type="match status" value="2"/>
</dbReference>
<evidence type="ECO:0000256" key="4">
    <source>
        <dbReference type="SAM" id="MobiDB-lite"/>
    </source>
</evidence>
<accession>A0A5C3MVT9</accession>
<dbReference type="InterPro" id="IPR002347">
    <property type="entry name" value="SDR_fam"/>
</dbReference>
<feature type="region of interest" description="Disordered" evidence="4">
    <location>
        <begin position="59"/>
        <end position="114"/>
    </location>
</feature>
<gene>
    <name evidence="6" type="ORF">OE88DRAFT_1726218</name>
    <name evidence="5" type="ORF">OE88DRAFT_1729607</name>
</gene>
<name>A0A5C3MVT9_9AGAM</name>
<feature type="compositionally biased region" description="Basic residues" evidence="4">
    <location>
        <begin position="93"/>
        <end position="112"/>
    </location>
</feature>
<dbReference type="SUPFAM" id="SSF51735">
    <property type="entry name" value="NAD(P)-binding Rossmann-fold domains"/>
    <property type="match status" value="2"/>
</dbReference>
<evidence type="ECO:0000256" key="2">
    <source>
        <dbReference type="ARBA" id="ARBA00022857"/>
    </source>
</evidence>
<keyword evidence="7" id="KW-1185">Reference proteome</keyword>
<evidence type="ECO:0000313" key="7">
    <source>
        <dbReference type="Proteomes" id="UP000305948"/>
    </source>
</evidence>
<dbReference type="EMBL" id="ML213540">
    <property type="protein sequence ID" value="TFK45561.1"/>
    <property type="molecule type" value="Genomic_DNA"/>
</dbReference>
<dbReference type="EMBL" id="ML213512">
    <property type="protein sequence ID" value="TFK51158.1"/>
    <property type="molecule type" value="Genomic_DNA"/>
</dbReference>
<dbReference type="PRINTS" id="PR00081">
    <property type="entry name" value="GDHRDH"/>
</dbReference>
<comment type="similarity">
    <text evidence="1">Belongs to the short-chain dehydrogenases/reductases (SDR) family.</text>
</comment>
<dbReference type="GO" id="GO:0016491">
    <property type="term" value="F:oxidoreductase activity"/>
    <property type="evidence" value="ECO:0007669"/>
    <property type="project" value="UniProtKB-KW"/>
</dbReference>
<reference evidence="5 7" key="1">
    <citation type="journal article" date="2019" name="Nat. Ecol. Evol.">
        <title>Megaphylogeny resolves global patterns of mushroom evolution.</title>
        <authorList>
            <person name="Varga T."/>
            <person name="Krizsan K."/>
            <person name="Foldi C."/>
            <person name="Dima B."/>
            <person name="Sanchez-Garcia M."/>
            <person name="Sanchez-Ramirez S."/>
            <person name="Szollosi G.J."/>
            <person name="Szarkandi J.G."/>
            <person name="Papp V."/>
            <person name="Albert L."/>
            <person name="Andreopoulos W."/>
            <person name="Angelini C."/>
            <person name="Antonin V."/>
            <person name="Barry K.W."/>
            <person name="Bougher N.L."/>
            <person name="Buchanan P."/>
            <person name="Buyck B."/>
            <person name="Bense V."/>
            <person name="Catcheside P."/>
            <person name="Chovatia M."/>
            <person name="Cooper J."/>
            <person name="Damon W."/>
            <person name="Desjardin D."/>
            <person name="Finy P."/>
            <person name="Geml J."/>
            <person name="Haridas S."/>
            <person name="Hughes K."/>
            <person name="Justo A."/>
            <person name="Karasinski D."/>
            <person name="Kautmanova I."/>
            <person name="Kiss B."/>
            <person name="Kocsube S."/>
            <person name="Kotiranta H."/>
            <person name="LaButti K.M."/>
            <person name="Lechner B.E."/>
            <person name="Liimatainen K."/>
            <person name="Lipzen A."/>
            <person name="Lukacs Z."/>
            <person name="Mihaltcheva S."/>
            <person name="Morgado L.N."/>
            <person name="Niskanen T."/>
            <person name="Noordeloos M.E."/>
            <person name="Ohm R.A."/>
            <person name="Ortiz-Santana B."/>
            <person name="Ovrebo C."/>
            <person name="Racz N."/>
            <person name="Riley R."/>
            <person name="Savchenko A."/>
            <person name="Shiryaev A."/>
            <person name="Soop K."/>
            <person name="Spirin V."/>
            <person name="Szebenyi C."/>
            <person name="Tomsovsky M."/>
            <person name="Tulloss R.E."/>
            <person name="Uehling J."/>
            <person name="Grigoriev I.V."/>
            <person name="Vagvolgyi C."/>
            <person name="Papp T."/>
            <person name="Martin F.M."/>
            <person name="Miettinen O."/>
            <person name="Hibbett D.S."/>
            <person name="Nagy L.G."/>
        </authorList>
    </citation>
    <scope>NUCLEOTIDE SEQUENCE [LARGE SCALE GENOMIC DNA]</scope>
    <source>
        <strain evidence="5 7">OMC1185</strain>
    </source>
</reference>
<protein>
    <submittedName>
        <fullName evidence="5">NAD(P)-binding protein</fullName>
    </submittedName>
</protein>
<keyword evidence="3" id="KW-0560">Oxidoreductase</keyword>
<evidence type="ECO:0000313" key="6">
    <source>
        <dbReference type="EMBL" id="TFK51158.1"/>
    </source>
</evidence>
<evidence type="ECO:0000256" key="1">
    <source>
        <dbReference type="ARBA" id="ARBA00006484"/>
    </source>
</evidence>
<dbReference type="InterPro" id="IPR052178">
    <property type="entry name" value="Sec_Metab_Biosynth_SDR"/>
</dbReference>
<dbReference type="PANTHER" id="PTHR43618:SF8">
    <property type="entry name" value="7ALPHA-HYDROXYSTEROID DEHYDROGENASE"/>
    <property type="match status" value="1"/>
</dbReference>
<feature type="compositionally biased region" description="Basic and acidic residues" evidence="4">
    <location>
        <begin position="66"/>
        <end position="75"/>
    </location>
</feature>
<evidence type="ECO:0000256" key="3">
    <source>
        <dbReference type="ARBA" id="ARBA00023002"/>
    </source>
</evidence>
<dbReference type="InterPro" id="IPR036291">
    <property type="entry name" value="NAD(P)-bd_dom_sf"/>
</dbReference>